<organism evidence="1 2">
    <name type="scientific">Mycobacterium attenuatum</name>
    <dbReference type="NCBI Taxonomy" id="2341086"/>
    <lineage>
        <taxon>Bacteria</taxon>
        <taxon>Bacillati</taxon>
        <taxon>Actinomycetota</taxon>
        <taxon>Actinomycetes</taxon>
        <taxon>Mycobacteriales</taxon>
        <taxon>Mycobacteriaceae</taxon>
        <taxon>Mycobacterium</taxon>
    </lineage>
</organism>
<name>A0A498PTR3_9MYCO</name>
<proteinExistence type="predicted"/>
<reference evidence="1 2" key="1">
    <citation type="submission" date="2018-09" db="EMBL/GenBank/DDBJ databases">
        <authorList>
            <person name="Tagini F."/>
        </authorList>
    </citation>
    <scope>NUCLEOTIDE SEQUENCE [LARGE SCALE GENOMIC DNA]</scope>
    <source>
        <strain evidence="1 2">MK136</strain>
    </source>
</reference>
<dbReference type="Proteomes" id="UP000273307">
    <property type="component" value="Unassembled WGS sequence"/>
</dbReference>
<accession>A0A498PTR3</accession>
<protein>
    <submittedName>
        <fullName evidence="1">Uncharacterized protein</fullName>
    </submittedName>
</protein>
<evidence type="ECO:0000313" key="1">
    <source>
        <dbReference type="EMBL" id="VBA35371.1"/>
    </source>
</evidence>
<keyword evidence="2" id="KW-1185">Reference proteome</keyword>
<sequence length="55" mass="6200">MSMQALMALIQQVTPQMTIRYTTLASPAYNDAMGKMRRQYTLTPVGRPILPDKLS</sequence>
<dbReference type="EMBL" id="UPHP01000022">
    <property type="protein sequence ID" value="VBA35371.1"/>
    <property type="molecule type" value="Genomic_DNA"/>
</dbReference>
<dbReference type="AlphaFoldDB" id="A0A498PTR3"/>
<gene>
    <name evidence="1" type="ORF">LAUMK136_01057</name>
</gene>
<evidence type="ECO:0000313" key="2">
    <source>
        <dbReference type="Proteomes" id="UP000273307"/>
    </source>
</evidence>